<evidence type="ECO:0000313" key="2">
    <source>
        <dbReference type="EMBL" id="KKM93236.1"/>
    </source>
</evidence>
<sequence>MSKLGTLAWIIGLVIIVNLLLLITVPFLADITVSTNLTLNATSNMSQYPGTSGFLLATPWILYFIPNVAGIIAVIVVLRRQP</sequence>
<organism evidence="2">
    <name type="scientific">marine sediment metagenome</name>
    <dbReference type="NCBI Taxonomy" id="412755"/>
    <lineage>
        <taxon>unclassified sequences</taxon>
        <taxon>metagenomes</taxon>
        <taxon>ecological metagenomes</taxon>
    </lineage>
</organism>
<gene>
    <name evidence="2" type="ORF">LCGC14_1210430</name>
</gene>
<protein>
    <submittedName>
        <fullName evidence="2">Uncharacterized protein</fullName>
    </submittedName>
</protein>
<keyword evidence="1" id="KW-0812">Transmembrane</keyword>
<dbReference type="AlphaFoldDB" id="A0A0F9M1L9"/>
<evidence type="ECO:0000256" key="1">
    <source>
        <dbReference type="SAM" id="Phobius"/>
    </source>
</evidence>
<dbReference type="EMBL" id="LAZR01006293">
    <property type="protein sequence ID" value="KKM93236.1"/>
    <property type="molecule type" value="Genomic_DNA"/>
</dbReference>
<keyword evidence="1" id="KW-0472">Membrane</keyword>
<feature type="transmembrane region" description="Helical" evidence="1">
    <location>
        <begin position="7"/>
        <end position="29"/>
    </location>
</feature>
<name>A0A0F9M1L9_9ZZZZ</name>
<proteinExistence type="predicted"/>
<keyword evidence="1" id="KW-1133">Transmembrane helix</keyword>
<feature type="transmembrane region" description="Helical" evidence="1">
    <location>
        <begin position="60"/>
        <end position="78"/>
    </location>
</feature>
<comment type="caution">
    <text evidence="2">The sequence shown here is derived from an EMBL/GenBank/DDBJ whole genome shotgun (WGS) entry which is preliminary data.</text>
</comment>
<accession>A0A0F9M1L9</accession>
<reference evidence="2" key="1">
    <citation type="journal article" date="2015" name="Nature">
        <title>Complex archaea that bridge the gap between prokaryotes and eukaryotes.</title>
        <authorList>
            <person name="Spang A."/>
            <person name="Saw J.H."/>
            <person name="Jorgensen S.L."/>
            <person name="Zaremba-Niedzwiedzka K."/>
            <person name="Martijn J."/>
            <person name="Lind A.E."/>
            <person name="van Eijk R."/>
            <person name="Schleper C."/>
            <person name="Guy L."/>
            <person name="Ettema T.J."/>
        </authorList>
    </citation>
    <scope>NUCLEOTIDE SEQUENCE</scope>
</reference>